<keyword evidence="2" id="KW-0732">Signal</keyword>
<sequence length="167" mass="17382">MKTGKTILKGVALFAATLALAACGSTTEETTASSSEAATTASSSTTETAAWKDGTYTAESAADDYGYKIVHTITIKDGKITESNFDYQAEDGSLKSENEEYNTKMKEKSGVSAAEALEKLNAALVETQSADVEVVSGATHTSEDFVKSTTALLAAAAEGKTETIQLD</sequence>
<dbReference type="EMBL" id="CP118733">
    <property type="protein sequence ID" value="WNY46713.1"/>
    <property type="molecule type" value="Genomic_DNA"/>
</dbReference>
<evidence type="ECO:0000313" key="5">
    <source>
        <dbReference type="Proteomes" id="UP001304088"/>
    </source>
</evidence>
<dbReference type="Gene3D" id="3.90.1010.20">
    <property type="match status" value="1"/>
</dbReference>
<dbReference type="Pfam" id="PF04205">
    <property type="entry name" value="FMN_bind"/>
    <property type="match status" value="1"/>
</dbReference>
<accession>A0AA96ZYN0</accession>
<organism evidence="4 5">
    <name type="scientific">Streptococcus suivaginalis</name>
    <dbReference type="NCBI Taxonomy" id="3028082"/>
    <lineage>
        <taxon>Bacteria</taxon>
        <taxon>Bacillati</taxon>
        <taxon>Bacillota</taxon>
        <taxon>Bacilli</taxon>
        <taxon>Lactobacillales</taxon>
        <taxon>Streptococcaceae</taxon>
        <taxon>Streptococcus</taxon>
    </lineage>
</organism>
<feature type="region of interest" description="Disordered" evidence="1">
    <location>
        <begin position="29"/>
        <end position="48"/>
    </location>
</feature>
<feature type="domain" description="FMN-binding" evidence="3">
    <location>
        <begin position="66"/>
        <end position="156"/>
    </location>
</feature>
<dbReference type="RefSeq" id="WP_248028623.1">
    <property type="nucleotide sequence ID" value="NZ_CP118733.1"/>
</dbReference>
<reference evidence="4 5" key="1">
    <citation type="submission" date="2023-02" db="EMBL/GenBank/DDBJ databases">
        <title>Streptococcus sp. Genome Sequencing and Assembly.</title>
        <authorList>
            <person name="Shore S.M."/>
            <person name="Nicholson T.L."/>
        </authorList>
    </citation>
    <scope>NUCLEOTIDE SEQUENCE [LARGE SCALE GENOMIC DNA]</scope>
    <source>
        <strain evidence="4 5">29896</strain>
    </source>
</reference>
<feature type="chain" id="PRO_5041674217" evidence="2">
    <location>
        <begin position="22"/>
        <end position="167"/>
    </location>
</feature>
<protein>
    <submittedName>
        <fullName evidence="4">FMN-binding protein</fullName>
    </submittedName>
</protein>
<evidence type="ECO:0000313" key="4">
    <source>
        <dbReference type="EMBL" id="WNY46713.1"/>
    </source>
</evidence>
<evidence type="ECO:0000259" key="3">
    <source>
        <dbReference type="SMART" id="SM00900"/>
    </source>
</evidence>
<dbReference type="AlphaFoldDB" id="A0AA96ZYN0"/>
<keyword evidence="5" id="KW-1185">Reference proteome</keyword>
<name>A0AA96ZYN0_9STRE</name>
<dbReference type="SMART" id="SM00900">
    <property type="entry name" value="FMN_bind"/>
    <property type="match status" value="1"/>
</dbReference>
<proteinExistence type="predicted"/>
<dbReference type="InterPro" id="IPR007329">
    <property type="entry name" value="FMN-bd"/>
</dbReference>
<dbReference type="Proteomes" id="UP001304088">
    <property type="component" value="Chromosome"/>
</dbReference>
<feature type="signal peptide" evidence="2">
    <location>
        <begin position="1"/>
        <end position="21"/>
    </location>
</feature>
<evidence type="ECO:0000256" key="1">
    <source>
        <dbReference type="SAM" id="MobiDB-lite"/>
    </source>
</evidence>
<gene>
    <name evidence="4" type="ORF">PXH68_07400</name>
</gene>
<dbReference type="GO" id="GO:0010181">
    <property type="term" value="F:FMN binding"/>
    <property type="evidence" value="ECO:0007669"/>
    <property type="project" value="InterPro"/>
</dbReference>
<dbReference type="GO" id="GO:0016020">
    <property type="term" value="C:membrane"/>
    <property type="evidence" value="ECO:0007669"/>
    <property type="project" value="InterPro"/>
</dbReference>
<evidence type="ECO:0000256" key="2">
    <source>
        <dbReference type="SAM" id="SignalP"/>
    </source>
</evidence>
<dbReference type="KEGG" id="ssuv:PXH68_07400"/>
<dbReference type="PROSITE" id="PS51257">
    <property type="entry name" value="PROKAR_LIPOPROTEIN"/>
    <property type="match status" value="1"/>
</dbReference>